<evidence type="ECO:0000313" key="2">
    <source>
        <dbReference type="EMBL" id="MBD8015346.1"/>
    </source>
</evidence>
<organism evidence="2 3">
    <name type="scientific">Planococcus wigleyi</name>
    <dbReference type="NCBI Taxonomy" id="2762216"/>
    <lineage>
        <taxon>Bacteria</taxon>
        <taxon>Bacillati</taxon>
        <taxon>Bacillota</taxon>
        <taxon>Bacilli</taxon>
        <taxon>Bacillales</taxon>
        <taxon>Caryophanaceae</taxon>
        <taxon>Planococcus</taxon>
    </lineage>
</organism>
<dbReference type="Proteomes" id="UP000658980">
    <property type="component" value="Unassembled WGS sequence"/>
</dbReference>
<gene>
    <name evidence="2" type="ORF">H9630_10990</name>
</gene>
<proteinExistence type="predicted"/>
<evidence type="ECO:0000313" key="3">
    <source>
        <dbReference type="Proteomes" id="UP000658980"/>
    </source>
</evidence>
<dbReference type="Pfam" id="PF07563">
    <property type="entry name" value="DUF1541"/>
    <property type="match status" value="1"/>
</dbReference>
<evidence type="ECO:0000259" key="1">
    <source>
        <dbReference type="Pfam" id="PF07563"/>
    </source>
</evidence>
<accession>A0ABR8WE82</accession>
<comment type="caution">
    <text evidence="2">The sequence shown here is derived from an EMBL/GenBank/DDBJ whole genome shotgun (WGS) entry which is preliminary data.</text>
</comment>
<keyword evidence="3" id="KW-1185">Reference proteome</keyword>
<dbReference type="Gene3D" id="2.30.30.1130">
    <property type="match status" value="1"/>
</dbReference>
<reference evidence="2 3" key="1">
    <citation type="submission" date="2020-08" db="EMBL/GenBank/DDBJ databases">
        <title>A Genomic Blueprint of the Chicken Gut Microbiome.</title>
        <authorList>
            <person name="Gilroy R."/>
            <person name="Ravi A."/>
            <person name="Getino M."/>
            <person name="Pursley I."/>
            <person name="Horton D.L."/>
            <person name="Alikhan N.-F."/>
            <person name="Baker D."/>
            <person name="Gharbi K."/>
            <person name="Hall N."/>
            <person name="Watson M."/>
            <person name="Adriaenssens E.M."/>
            <person name="Foster-Nyarko E."/>
            <person name="Jarju S."/>
            <person name="Secka A."/>
            <person name="Antonio M."/>
            <person name="Oren A."/>
            <person name="Chaudhuri R."/>
            <person name="La Ragione R.M."/>
            <person name="Hildebrand F."/>
            <person name="Pallen M.J."/>
        </authorList>
    </citation>
    <scope>NUCLEOTIDE SEQUENCE [LARGE SCALE GENOMIC DNA]</scope>
    <source>
        <strain evidence="2 3">Sa1BUA13</strain>
    </source>
</reference>
<dbReference type="InterPro" id="IPR011438">
    <property type="entry name" value="DUF1541"/>
</dbReference>
<dbReference type="RefSeq" id="WP_191715527.1">
    <property type="nucleotide sequence ID" value="NZ_JACSPU010000003.1"/>
</dbReference>
<name>A0ABR8WE82_9BACL</name>
<protein>
    <submittedName>
        <fullName evidence="2">DUF1541 domain-containing protein</fullName>
    </submittedName>
</protein>
<dbReference type="EMBL" id="JACSPU010000003">
    <property type="protein sequence ID" value="MBD8015346.1"/>
    <property type="molecule type" value="Genomic_DNA"/>
</dbReference>
<feature type="domain" description="DUF1541" evidence="1">
    <location>
        <begin position="1"/>
        <end position="41"/>
    </location>
</feature>
<sequence>MEGMDGATATIDSVKDTIVYMIDLIPTTGSELITNHKWATEEELTAK</sequence>